<name>A0AAW2EK51_9HYME</name>
<reference evidence="2 3" key="1">
    <citation type="submission" date="2023-03" db="EMBL/GenBank/DDBJ databases">
        <title>High recombination rates correlate with genetic variation in Cardiocondyla obscurior ants.</title>
        <authorList>
            <person name="Errbii M."/>
        </authorList>
    </citation>
    <scope>NUCLEOTIDE SEQUENCE [LARGE SCALE GENOMIC DNA]</scope>
    <source>
        <strain evidence="2">Alpha-2009</strain>
        <tissue evidence="2">Whole body</tissue>
    </source>
</reference>
<proteinExistence type="predicted"/>
<dbReference type="AlphaFoldDB" id="A0AAW2EK51"/>
<evidence type="ECO:0000313" key="2">
    <source>
        <dbReference type="EMBL" id="KAL0104106.1"/>
    </source>
</evidence>
<sequence length="113" mass="13237">MSSVKYIYRQQLFLLKAEYTVKTRRFNETWIRARVKRNLCAPCVPSQAAVIVGGAGRDEMNPTIPPFVSSFTLTIISPLLSKRTRENETRREEVREKRRKERRKELSMMSVCV</sequence>
<protein>
    <submittedName>
        <fullName evidence="2">Uncharacterized protein</fullName>
    </submittedName>
</protein>
<dbReference type="EMBL" id="JADYXP020000020">
    <property type="protein sequence ID" value="KAL0104106.1"/>
    <property type="molecule type" value="Genomic_DNA"/>
</dbReference>
<evidence type="ECO:0000256" key="1">
    <source>
        <dbReference type="SAM" id="MobiDB-lite"/>
    </source>
</evidence>
<feature type="region of interest" description="Disordered" evidence="1">
    <location>
        <begin position="84"/>
        <end position="113"/>
    </location>
</feature>
<accession>A0AAW2EK51</accession>
<dbReference type="Proteomes" id="UP001430953">
    <property type="component" value="Unassembled WGS sequence"/>
</dbReference>
<gene>
    <name evidence="2" type="ORF">PUN28_017064</name>
</gene>
<organism evidence="2 3">
    <name type="scientific">Cardiocondyla obscurior</name>
    <dbReference type="NCBI Taxonomy" id="286306"/>
    <lineage>
        <taxon>Eukaryota</taxon>
        <taxon>Metazoa</taxon>
        <taxon>Ecdysozoa</taxon>
        <taxon>Arthropoda</taxon>
        <taxon>Hexapoda</taxon>
        <taxon>Insecta</taxon>
        <taxon>Pterygota</taxon>
        <taxon>Neoptera</taxon>
        <taxon>Endopterygota</taxon>
        <taxon>Hymenoptera</taxon>
        <taxon>Apocrita</taxon>
        <taxon>Aculeata</taxon>
        <taxon>Formicoidea</taxon>
        <taxon>Formicidae</taxon>
        <taxon>Myrmicinae</taxon>
        <taxon>Cardiocondyla</taxon>
    </lineage>
</organism>
<evidence type="ECO:0000313" key="3">
    <source>
        <dbReference type="Proteomes" id="UP001430953"/>
    </source>
</evidence>
<keyword evidence="3" id="KW-1185">Reference proteome</keyword>
<comment type="caution">
    <text evidence="2">The sequence shown here is derived from an EMBL/GenBank/DDBJ whole genome shotgun (WGS) entry which is preliminary data.</text>
</comment>
<feature type="compositionally biased region" description="Basic and acidic residues" evidence="1">
    <location>
        <begin position="84"/>
        <end position="96"/>
    </location>
</feature>